<accession>A0A2T7A303</accession>
<comment type="caution">
    <text evidence="2">The sequence shown here is derived from an EMBL/GenBank/DDBJ whole genome shotgun (WGS) entry which is preliminary data.</text>
</comment>
<name>A0A2T7A303_TUBBO</name>
<sequence length="58" mass="6865">FHLTQEMGSGMIVDNLTVSFWWSLTCSDVILIRIAYYQVRRCSYTHSDYLLVFRELAD</sequence>
<protein>
    <submittedName>
        <fullName evidence="2">Uncharacterized protein</fullName>
    </submittedName>
</protein>
<organism evidence="2 3">
    <name type="scientific">Tuber borchii</name>
    <name type="common">White truffle</name>
    <dbReference type="NCBI Taxonomy" id="42251"/>
    <lineage>
        <taxon>Eukaryota</taxon>
        <taxon>Fungi</taxon>
        <taxon>Dikarya</taxon>
        <taxon>Ascomycota</taxon>
        <taxon>Pezizomycotina</taxon>
        <taxon>Pezizomycetes</taxon>
        <taxon>Pezizales</taxon>
        <taxon>Tuberaceae</taxon>
        <taxon>Tuber</taxon>
    </lineage>
</organism>
<evidence type="ECO:0000313" key="3">
    <source>
        <dbReference type="Proteomes" id="UP000244722"/>
    </source>
</evidence>
<proteinExistence type="predicted"/>
<feature type="transmembrane region" description="Helical" evidence="1">
    <location>
        <begin position="20"/>
        <end position="39"/>
    </location>
</feature>
<dbReference type="Proteomes" id="UP000244722">
    <property type="component" value="Unassembled WGS sequence"/>
</dbReference>
<dbReference type="EMBL" id="NESQ01000034">
    <property type="protein sequence ID" value="PUU82122.1"/>
    <property type="molecule type" value="Genomic_DNA"/>
</dbReference>
<gene>
    <name evidence="2" type="ORF">B9Z19DRAFT_969470</name>
</gene>
<keyword evidence="1" id="KW-0472">Membrane</keyword>
<reference evidence="2 3" key="1">
    <citation type="submission" date="2017-04" db="EMBL/GenBank/DDBJ databases">
        <title>Draft genome sequence of Tuber borchii Vittad., a whitish edible truffle.</title>
        <authorList>
            <consortium name="DOE Joint Genome Institute"/>
            <person name="Murat C."/>
            <person name="Kuo A."/>
            <person name="Barry K.W."/>
            <person name="Clum A."/>
            <person name="Dockter R.B."/>
            <person name="Fauchery L."/>
            <person name="Iotti M."/>
            <person name="Kohler A."/>
            <person name="Labutti K."/>
            <person name="Lindquist E.A."/>
            <person name="Lipzen A."/>
            <person name="Ohm R.A."/>
            <person name="Wang M."/>
            <person name="Grigoriev I.V."/>
            <person name="Zambonelli A."/>
            <person name="Martin F.M."/>
        </authorList>
    </citation>
    <scope>NUCLEOTIDE SEQUENCE [LARGE SCALE GENOMIC DNA]</scope>
    <source>
        <strain evidence="2 3">Tbo3840</strain>
    </source>
</reference>
<keyword evidence="1" id="KW-0812">Transmembrane</keyword>
<evidence type="ECO:0000256" key="1">
    <source>
        <dbReference type="SAM" id="Phobius"/>
    </source>
</evidence>
<dbReference type="AlphaFoldDB" id="A0A2T7A303"/>
<keyword evidence="3" id="KW-1185">Reference proteome</keyword>
<feature type="non-terminal residue" evidence="2">
    <location>
        <position position="1"/>
    </location>
</feature>
<keyword evidence="1" id="KW-1133">Transmembrane helix</keyword>
<evidence type="ECO:0000313" key="2">
    <source>
        <dbReference type="EMBL" id="PUU82122.1"/>
    </source>
</evidence>